<evidence type="ECO:0000313" key="7">
    <source>
        <dbReference type="Proteomes" id="UP000567246"/>
    </source>
</evidence>
<dbReference type="PANTHER" id="PTHR30346">
    <property type="entry name" value="TRANSCRIPTIONAL DUAL REGULATOR HCAR-RELATED"/>
    <property type="match status" value="1"/>
</dbReference>
<sequence length="313" mass="33501">MEIRHLRSFVAVAEERHFGRAAERLHIAQPPLSQQIKQLEAALGVTLLERTTRRVDLTDAGRLMLDRSRQLLTDLASLEHDVREVGRGAAGILRVGFVGSATYRLMPAIVRAARDAMPGVRLQITGETITPALEDALLENRLDVAVLRPPVRAAELTLTPVEAGRLLLAVPAGHRLAAEDGPVALADLVDEEFVSYPQDSALTAIVQEAARRVGFRPRLVQRAGETSTVMAFVAAGLGVAVVPDDVRRPGAVSGVAFRPLSDMPDVELAVAAKADARSPLVPAFVELARRTAAALAEAGEDPTSDPDRPAQET</sequence>
<keyword evidence="3 6" id="KW-0238">DNA-binding</keyword>
<dbReference type="Gene3D" id="3.40.190.10">
    <property type="entry name" value="Periplasmic binding protein-like II"/>
    <property type="match status" value="2"/>
</dbReference>
<gene>
    <name evidence="6" type="ORF">HDA33_001666</name>
</gene>
<reference evidence="6 7" key="1">
    <citation type="submission" date="2020-08" db="EMBL/GenBank/DDBJ databases">
        <title>Sequencing the genomes of 1000 actinobacteria strains.</title>
        <authorList>
            <person name="Klenk H.-P."/>
        </authorList>
    </citation>
    <scope>NUCLEOTIDE SEQUENCE [LARGE SCALE GENOMIC DNA]</scope>
    <source>
        <strain evidence="6 7">DSM 17945</strain>
    </source>
</reference>
<evidence type="ECO:0000313" key="6">
    <source>
        <dbReference type="EMBL" id="MBB5849102.1"/>
    </source>
</evidence>
<evidence type="ECO:0000256" key="2">
    <source>
        <dbReference type="ARBA" id="ARBA00023015"/>
    </source>
</evidence>
<dbReference type="SUPFAM" id="SSF53850">
    <property type="entry name" value="Periplasmic binding protein-like II"/>
    <property type="match status" value="1"/>
</dbReference>
<accession>A0A7W9JKU1</accession>
<dbReference type="EMBL" id="JACHMW010000001">
    <property type="protein sequence ID" value="MBB5849102.1"/>
    <property type="molecule type" value="Genomic_DNA"/>
</dbReference>
<dbReference type="GO" id="GO:0003677">
    <property type="term" value="F:DNA binding"/>
    <property type="evidence" value="ECO:0007669"/>
    <property type="project" value="UniProtKB-KW"/>
</dbReference>
<keyword evidence="2" id="KW-0805">Transcription regulation</keyword>
<dbReference type="PANTHER" id="PTHR30346:SF30">
    <property type="entry name" value="SMALL NEUTRAL PROTEASE REGULATORY PROTEIN"/>
    <property type="match status" value="1"/>
</dbReference>
<comment type="similarity">
    <text evidence="1">Belongs to the LysR transcriptional regulatory family.</text>
</comment>
<dbReference type="Pfam" id="PF00126">
    <property type="entry name" value="HTH_1"/>
    <property type="match status" value="1"/>
</dbReference>
<dbReference type="CDD" id="cd08414">
    <property type="entry name" value="PBP2_LTTR_aromatics_like"/>
    <property type="match status" value="1"/>
</dbReference>
<evidence type="ECO:0000256" key="3">
    <source>
        <dbReference type="ARBA" id="ARBA00023125"/>
    </source>
</evidence>
<dbReference type="Gene3D" id="1.10.10.10">
    <property type="entry name" value="Winged helix-like DNA-binding domain superfamily/Winged helix DNA-binding domain"/>
    <property type="match status" value="1"/>
</dbReference>
<dbReference type="InterPro" id="IPR005119">
    <property type="entry name" value="LysR_subst-bd"/>
</dbReference>
<evidence type="ECO:0000256" key="1">
    <source>
        <dbReference type="ARBA" id="ARBA00009437"/>
    </source>
</evidence>
<protein>
    <submittedName>
        <fullName evidence="6">DNA-binding transcriptional LysR family regulator</fullName>
    </submittedName>
</protein>
<name>A0A7W9JKU1_9MICC</name>
<dbReference type="RefSeq" id="WP_338104307.1">
    <property type="nucleotide sequence ID" value="NZ_BAABAG010000013.1"/>
</dbReference>
<dbReference type="Pfam" id="PF03466">
    <property type="entry name" value="LysR_substrate"/>
    <property type="match status" value="1"/>
</dbReference>
<comment type="caution">
    <text evidence="6">The sequence shown here is derived from an EMBL/GenBank/DDBJ whole genome shotgun (WGS) entry which is preliminary data.</text>
</comment>
<dbReference type="GO" id="GO:0032993">
    <property type="term" value="C:protein-DNA complex"/>
    <property type="evidence" value="ECO:0007669"/>
    <property type="project" value="TreeGrafter"/>
</dbReference>
<dbReference type="PRINTS" id="PR00039">
    <property type="entry name" value="HTHLYSR"/>
</dbReference>
<organism evidence="6 7">
    <name type="scientific">Micrococcus endophyticus</name>
    <dbReference type="NCBI Taxonomy" id="455343"/>
    <lineage>
        <taxon>Bacteria</taxon>
        <taxon>Bacillati</taxon>
        <taxon>Actinomycetota</taxon>
        <taxon>Actinomycetes</taxon>
        <taxon>Micrococcales</taxon>
        <taxon>Micrococcaceae</taxon>
        <taxon>Micrococcus</taxon>
    </lineage>
</organism>
<dbReference type="SUPFAM" id="SSF46785">
    <property type="entry name" value="Winged helix' DNA-binding domain"/>
    <property type="match status" value="1"/>
</dbReference>
<dbReference type="GO" id="GO:0003700">
    <property type="term" value="F:DNA-binding transcription factor activity"/>
    <property type="evidence" value="ECO:0007669"/>
    <property type="project" value="InterPro"/>
</dbReference>
<keyword evidence="4" id="KW-0804">Transcription</keyword>
<dbReference type="InterPro" id="IPR000847">
    <property type="entry name" value="LysR_HTH_N"/>
</dbReference>
<dbReference type="Proteomes" id="UP000567246">
    <property type="component" value="Unassembled WGS sequence"/>
</dbReference>
<dbReference type="InterPro" id="IPR036388">
    <property type="entry name" value="WH-like_DNA-bd_sf"/>
</dbReference>
<dbReference type="FunFam" id="1.10.10.10:FF:000001">
    <property type="entry name" value="LysR family transcriptional regulator"/>
    <property type="match status" value="1"/>
</dbReference>
<keyword evidence="7" id="KW-1185">Reference proteome</keyword>
<dbReference type="AlphaFoldDB" id="A0A7W9JKU1"/>
<dbReference type="InterPro" id="IPR036390">
    <property type="entry name" value="WH_DNA-bd_sf"/>
</dbReference>
<evidence type="ECO:0000259" key="5">
    <source>
        <dbReference type="PROSITE" id="PS50931"/>
    </source>
</evidence>
<dbReference type="PROSITE" id="PS50931">
    <property type="entry name" value="HTH_LYSR"/>
    <property type="match status" value="1"/>
</dbReference>
<evidence type="ECO:0000256" key="4">
    <source>
        <dbReference type="ARBA" id="ARBA00023163"/>
    </source>
</evidence>
<proteinExistence type="inferred from homology"/>
<feature type="domain" description="HTH lysR-type" evidence="5">
    <location>
        <begin position="1"/>
        <end position="58"/>
    </location>
</feature>